<reference evidence="2 3" key="1">
    <citation type="submission" date="2019-07" db="EMBL/GenBank/DDBJ databases">
        <title>Whole genome shotgun sequence of Microvirga aerophila NBRC 106136.</title>
        <authorList>
            <person name="Hosoyama A."/>
            <person name="Uohara A."/>
            <person name="Ohji S."/>
            <person name="Ichikawa N."/>
        </authorList>
    </citation>
    <scope>NUCLEOTIDE SEQUENCE [LARGE SCALE GENOMIC DNA]</scope>
    <source>
        <strain evidence="2 3">NBRC 106136</strain>
    </source>
</reference>
<dbReference type="InterPro" id="IPR021738">
    <property type="entry name" value="DUF3309"/>
</dbReference>
<evidence type="ECO:0008006" key="4">
    <source>
        <dbReference type="Google" id="ProtNLM"/>
    </source>
</evidence>
<evidence type="ECO:0000256" key="1">
    <source>
        <dbReference type="SAM" id="Phobius"/>
    </source>
</evidence>
<gene>
    <name evidence="2" type="ORF">MAE02_47110</name>
</gene>
<feature type="transmembrane region" description="Helical" evidence="1">
    <location>
        <begin position="28"/>
        <end position="49"/>
    </location>
</feature>
<proteinExistence type="predicted"/>
<organism evidence="2 3">
    <name type="scientific">Microvirga aerophila</name>
    <dbReference type="NCBI Taxonomy" id="670291"/>
    <lineage>
        <taxon>Bacteria</taxon>
        <taxon>Pseudomonadati</taxon>
        <taxon>Pseudomonadota</taxon>
        <taxon>Alphaproteobacteria</taxon>
        <taxon>Hyphomicrobiales</taxon>
        <taxon>Methylobacteriaceae</taxon>
        <taxon>Microvirga</taxon>
    </lineage>
</organism>
<comment type="caution">
    <text evidence="2">The sequence shown here is derived from an EMBL/GenBank/DDBJ whole genome shotgun (WGS) entry which is preliminary data.</text>
</comment>
<dbReference type="Proteomes" id="UP000321085">
    <property type="component" value="Unassembled WGS sequence"/>
</dbReference>
<keyword evidence="1" id="KW-0472">Membrane</keyword>
<dbReference type="RefSeq" id="WP_114188685.1">
    <property type="nucleotide sequence ID" value="NZ_BJYU01000085.1"/>
</dbReference>
<dbReference type="Pfam" id="PF11752">
    <property type="entry name" value="DUF3309"/>
    <property type="match status" value="1"/>
</dbReference>
<accession>A0A512BYH9</accession>
<protein>
    <recommendedName>
        <fullName evidence="4">DUF3309 domain-containing protein</fullName>
    </recommendedName>
</protein>
<evidence type="ECO:0000313" key="2">
    <source>
        <dbReference type="EMBL" id="GEO17015.1"/>
    </source>
</evidence>
<sequence>MSLSTLLIALVLIFIIATVPVWPYSRSWGIGPSGAFSLLLVVLIGLLVMS</sequence>
<name>A0A512BYH9_9HYPH</name>
<keyword evidence="3" id="KW-1185">Reference proteome</keyword>
<keyword evidence="1" id="KW-1133">Transmembrane helix</keyword>
<dbReference type="EMBL" id="BJYU01000085">
    <property type="protein sequence ID" value="GEO17015.1"/>
    <property type="molecule type" value="Genomic_DNA"/>
</dbReference>
<evidence type="ECO:0000313" key="3">
    <source>
        <dbReference type="Proteomes" id="UP000321085"/>
    </source>
</evidence>
<dbReference type="AlphaFoldDB" id="A0A512BYH9"/>
<keyword evidence="1" id="KW-0812">Transmembrane</keyword>